<dbReference type="Proteomes" id="UP001226762">
    <property type="component" value="Unassembled WGS sequence"/>
</dbReference>
<gene>
    <name evidence="1" type="ORF">NO357_06595</name>
</gene>
<dbReference type="RefSeq" id="WP_306734840.1">
    <property type="nucleotide sequence ID" value="NZ_JANHAX010000002.1"/>
</dbReference>
<keyword evidence="2" id="KW-1185">Reference proteome</keyword>
<protein>
    <submittedName>
        <fullName evidence="1">DUF1287 domain-containing protein</fullName>
    </submittedName>
</protein>
<evidence type="ECO:0000313" key="2">
    <source>
        <dbReference type="Proteomes" id="UP001226762"/>
    </source>
</evidence>
<dbReference type="InterPro" id="IPR009706">
    <property type="entry name" value="DUF1287"/>
</dbReference>
<dbReference type="AlphaFoldDB" id="A0AAE3WAF6"/>
<reference evidence="1" key="1">
    <citation type="submission" date="2022-07" db="EMBL/GenBank/DDBJ databases">
        <authorList>
            <person name="Otstavnykh N."/>
            <person name="Isaeva M."/>
            <person name="Bystritskaya E."/>
        </authorList>
    </citation>
    <scope>NUCLEOTIDE SEQUENCE</scope>
    <source>
        <strain evidence="1">KCTC 52189</strain>
    </source>
</reference>
<dbReference type="EMBL" id="JANHAX010000002">
    <property type="protein sequence ID" value="MDQ2089566.1"/>
    <property type="molecule type" value="Genomic_DNA"/>
</dbReference>
<proteinExistence type="predicted"/>
<organism evidence="1 2">
    <name type="scientific">Marimonas arenosa</name>
    <dbReference type="NCBI Taxonomy" id="1795305"/>
    <lineage>
        <taxon>Bacteria</taxon>
        <taxon>Pseudomonadati</taxon>
        <taxon>Pseudomonadota</taxon>
        <taxon>Alphaproteobacteria</taxon>
        <taxon>Rhodobacterales</taxon>
        <taxon>Paracoccaceae</taxon>
        <taxon>Marimonas</taxon>
    </lineage>
</organism>
<dbReference type="Pfam" id="PF06940">
    <property type="entry name" value="DUF1287"/>
    <property type="match status" value="1"/>
</dbReference>
<accession>A0AAE3WAF6</accession>
<reference evidence="1" key="2">
    <citation type="submission" date="2023-02" db="EMBL/GenBank/DDBJ databases">
        <title>'Rhodoalgimonas zhirmunskyi' gen. nov., isolated from a red alga.</title>
        <authorList>
            <person name="Nedashkovskaya O.I."/>
            <person name="Otstavnykh N.Y."/>
            <person name="Bystritskaya E.P."/>
            <person name="Balabanova L.A."/>
            <person name="Isaeva M.P."/>
        </authorList>
    </citation>
    <scope>NUCLEOTIDE SEQUENCE</scope>
    <source>
        <strain evidence="1">KCTC 52189</strain>
    </source>
</reference>
<name>A0AAE3WAF6_9RHOB</name>
<evidence type="ECO:0000313" key="1">
    <source>
        <dbReference type="EMBL" id="MDQ2089566.1"/>
    </source>
</evidence>
<comment type="caution">
    <text evidence="1">The sequence shown here is derived from an EMBL/GenBank/DDBJ whole genome shotgun (WGS) entry which is preliminary data.</text>
</comment>
<sequence>MQKTFAILMVLLALTLAAIGFARPHNLSIAQAKLTDAVPLPATTTSPMSLFSSDWARALIAAAETQIGVTTIYDGSYQSLAYPGGDVPRTRGVCTDVIIRALRDAHGIDLQKTVHEDMTRAFSAYPANWGLTRPDRNIDHRRVPNLRRFFARHGAELPSPTPETEFHPGDLVTWTLGPGLPHIGIVSDRLVPGTDRPLILHNVGAGARLEDFLHAYPMTGHYRLENRL</sequence>